<sequence length="606" mass="68054">MATSPHAAQPVSKHAVDPDKVSHHIHRIGYHFKADVVEEACEQLGYTLHKGHYVKEADLLEQHQKSAMAQTLRRFGIDPFVINKRGQSDTLDQVRMFIKELFPKMPAQDLNEIVRHAWEEGTKRVGNSNDLDLPRRAQLATIARIRHMYTDYDRLLRAFEWKEARSMVEPECLKKLIEWRGETEDDDDDELEEIVRETIVLDSDDEDAGGRASEADDENSIEVEPGDASEVEITHHTVSHDDIAAESGIDGRSRLILDKLRPKQRDVEQRSAIAKQKIGAVREQLRARHVEPQRIATRHPAQQPMRPAHPPVTYANGNGYNTLPVHPDEHGRIAREMVVGGRLYELKLVQPAQGPSTPQPLSGPGSGAYHQPIHANTHSFAYPMLKRPEGNPVHEQPVTSIERATPDRDEKRRRIDQPHTGPSVAGDFYRPVHDTRYVDPRESRVVQAVPQSAEVVDLTSPRRSANGIGSSLYGHAVDSRLPEVRFLPVDHRAAGSALHSRPAPGYAVQPQPRYQQTPATPVSYDARQFMTRAPERYIEGHSLPNGTFVQYGQPGADMNGYPHVYQPPPQPVHGAPAPVQQVVVEPPRQYIPADGAVAPTQYYYPR</sequence>
<dbReference type="Proteomes" id="UP001324427">
    <property type="component" value="Unassembled WGS sequence"/>
</dbReference>
<name>A0AAV9JFZ0_9PEZI</name>
<evidence type="ECO:0000256" key="1">
    <source>
        <dbReference type="SAM" id="MobiDB-lite"/>
    </source>
</evidence>
<evidence type="ECO:0000313" key="3">
    <source>
        <dbReference type="EMBL" id="KAK4543718.1"/>
    </source>
</evidence>
<keyword evidence="4" id="KW-1185">Reference proteome</keyword>
<organism evidence="3 4">
    <name type="scientific">Oleoguttula mirabilis</name>
    <dbReference type="NCBI Taxonomy" id="1507867"/>
    <lineage>
        <taxon>Eukaryota</taxon>
        <taxon>Fungi</taxon>
        <taxon>Dikarya</taxon>
        <taxon>Ascomycota</taxon>
        <taxon>Pezizomycotina</taxon>
        <taxon>Dothideomycetes</taxon>
        <taxon>Dothideomycetidae</taxon>
        <taxon>Mycosphaerellales</taxon>
        <taxon>Teratosphaeriaceae</taxon>
        <taxon>Oleoguttula</taxon>
    </lineage>
</organism>
<dbReference type="EMBL" id="JAVFHQ010000030">
    <property type="protein sequence ID" value="KAK4543718.1"/>
    <property type="molecule type" value="Genomic_DNA"/>
</dbReference>
<dbReference type="PANTHER" id="PTHR38113:SF1">
    <property type="entry name" value="DUF2293 DOMAIN-CONTAINING PROTEIN"/>
    <property type="match status" value="1"/>
</dbReference>
<gene>
    <name evidence="3" type="ORF">LTR36_005363</name>
</gene>
<evidence type="ECO:0000313" key="4">
    <source>
        <dbReference type="Proteomes" id="UP001324427"/>
    </source>
</evidence>
<comment type="caution">
    <text evidence="3">The sequence shown here is derived from an EMBL/GenBank/DDBJ whole genome shotgun (WGS) entry which is preliminary data.</text>
</comment>
<accession>A0AAV9JFZ0</accession>
<feature type="compositionally biased region" description="Acidic residues" evidence="1">
    <location>
        <begin position="215"/>
        <end position="224"/>
    </location>
</feature>
<evidence type="ECO:0000259" key="2">
    <source>
        <dbReference type="Pfam" id="PF10056"/>
    </source>
</evidence>
<feature type="compositionally biased region" description="Basic and acidic residues" evidence="1">
    <location>
        <begin position="404"/>
        <end position="417"/>
    </location>
</feature>
<feature type="region of interest" description="Disordered" evidence="1">
    <location>
        <begin position="384"/>
        <end position="429"/>
    </location>
</feature>
<proteinExistence type="predicted"/>
<dbReference type="AlphaFoldDB" id="A0AAV9JFZ0"/>
<reference evidence="3 4" key="1">
    <citation type="submission" date="2021-11" db="EMBL/GenBank/DDBJ databases">
        <title>Black yeast isolated from Biological Soil Crust.</title>
        <authorList>
            <person name="Kurbessoian T."/>
        </authorList>
    </citation>
    <scope>NUCLEOTIDE SEQUENCE [LARGE SCALE GENOMIC DNA]</scope>
    <source>
        <strain evidence="3 4">CCFEE 5522</strain>
    </source>
</reference>
<dbReference type="Pfam" id="PF10056">
    <property type="entry name" value="DUF2293"/>
    <property type="match status" value="1"/>
</dbReference>
<feature type="domain" description="DUF2293" evidence="2">
    <location>
        <begin position="98"/>
        <end position="180"/>
    </location>
</feature>
<dbReference type="InterPro" id="IPR018744">
    <property type="entry name" value="DUF2293"/>
</dbReference>
<feature type="region of interest" description="Disordered" evidence="1">
    <location>
        <begin position="202"/>
        <end position="224"/>
    </location>
</feature>
<protein>
    <recommendedName>
        <fullName evidence="2">DUF2293 domain-containing protein</fullName>
    </recommendedName>
</protein>
<feature type="region of interest" description="Disordered" evidence="1">
    <location>
        <begin position="495"/>
        <end position="518"/>
    </location>
</feature>
<dbReference type="PANTHER" id="PTHR38113">
    <property type="match status" value="1"/>
</dbReference>